<protein>
    <recommendedName>
        <fullName evidence="5">YtkA-like domain-containing protein</fullName>
    </recommendedName>
</protein>
<accession>A0A938AZX5</accession>
<dbReference type="AlphaFoldDB" id="A0A938AZX5"/>
<feature type="signal peptide" evidence="2">
    <location>
        <begin position="1"/>
        <end position="33"/>
    </location>
</feature>
<feature type="region of interest" description="Disordered" evidence="1">
    <location>
        <begin position="68"/>
        <end position="92"/>
    </location>
</feature>
<evidence type="ECO:0008006" key="5">
    <source>
        <dbReference type="Google" id="ProtNLM"/>
    </source>
</evidence>
<organism evidence="3 4">
    <name type="scientific">Tectimicrobiota bacterium</name>
    <dbReference type="NCBI Taxonomy" id="2528274"/>
    <lineage>
        <taxon>Bacteria</taxon>
        <taxon>Pseudomonadati</taxon>
        <taxon>Nitrospinota/Tectimicrobiota group</taxon>
        <taxon>Candidatus Tectimicrobiota</taxon>
    </lineage>
</organism>
<keyword evidence="2" id="KW-0732">Signal</keyword>
<evidence type="ECO:0000313" key="4">
    <source>
        <dbReference type="Proteomes" id="UP000712673"/>
    </source>
</evidence>
<name>A0A938AZX5_UNCTE</name>
<dbReference type="Proteomes" id="UP000712673">
    <property type="component" value="Unassembled WGS sequence"/>
</dbReference>
<sequence>MPHRQYLGWASKRFWRHALTVCLGCLLSSAVPAIEAHEKAPQAVGGCQGFVVLPNGFAVLSGLSRHMPRGHSAMPQHGAHQPGGSGAPKAPMEGSASHLLGYLHGPAIVPPAGGLCVPVAQARATTWQAVSQDAAVDVSVASLHGPLQHGGQVLAGLVITIRRDGAPLEAQSVRVLVRMPHHDRRMPGGHGPANDPDVQGLQADMDGPGRYTVPGVDFTMGGPWLLELHIQDGTVMRKAYVTTLIGEE</sequence>
<evidence type="ECO:0000313" key="3">
    <source>
        <dbReference type="EMBL" id="MBM3223092.1"/>
    </source>
</evidence>
<gene>
    <name evidence="3" type="ORF">FJZ47_04720</name>
</gene>
<evidence type="ECO:0000256" key="2">
    <source>
        <dbReference type="SAM" id="SignalP"/>
    </source>
</evidence>
<evidence type="ECO:0000256" key="1">
    <source>
        <dbReference type="SAM" id="MobiDB-lite"/>
    </source>
</evidence>
<comment type="caution">
    <text evidence="3">The sequence shown here is derived from an EMBL/GenBank/DDBJ whole genome shotgun (WGS) entry which is preliminary data.</text>
</comment>
<proteinExistence type="predicted"/>
<dbReference type="EMBL" id="VGLS01000094">
    <property type="protein sequence ID" value="MBM3223092.1"/>
    <property type="molecule type" value="Genomic_DNA"/>
</dbReference>
<feature type="chain" id="PRO_5036776088" description="YtkA-like domain-containing protein" evidence="2">
    <location>
        <begin position="34"/>
        <end position="248"/>
    </location>
</feature>
<reference evidence="3" key="1">
    <citation type="submission" date="2019-03" db="EMBL/GenBank/DDBJ databases">
        <title>Lake Tanganyika Metagenome-Assembled Genomes (MAGs).</title>
        <authorList>
            <person name="Tran P."/>
        </authorList>
    </citation>
    <scope>NUCLEOTIDE SEQUENCE</scope>
    <source>
        <strain evidence="3">K_DeepCast_65m_m2_066</strain>
    </source>
</reference>